<dbReference type="EMBL" id="NESP01000001">
    <property type="protein sequence ID" value="PUE59945.1"/>
    <property type="molecule type" value="Genomic_DNA"/>
</dbReference>
<dbReference type="PANTHER" id="PTHR35563:SF2">
    <property type="entry name" value="BARREL METAL-DEPENDENT HYDROLASE, PUTATIVE (AFU_ORTHOLOGUE AFUA_1G16240)-RELATED"/>
    <property type="match status" value="1"/>
</dbReference>
<dbReference type="GO" id="GO:0016787">
    <property type="term" value="F:hydrolase activity"/>
    <property type="evidence" value="ECO:0007669"/>
    <property type="project" value="UniProtKB-KW"/>
</dbReference>
<dbReference type="InterPro" id="IPR006680">
    <property type="entry name" value="Amidohydro-rel"/>
</dbReference>
<name>A0A315ET45_9BURK</name>
<keyword evidence="3" id="KW-1185">Reference proteome</keyword>
<sequence length="272" mass="29739">MYTMNSIRSKNWVDTHFHVFNAGEAVAVARYVPQYTAALQDWMALAQGVGVTRGVCVQPSFLGVDNHLMLQALKAHPEVLRGVAVLAADTPADELNALHTAGVRGIRLNLAGVSHDVAAWTRADRLWRTLHELGWHLEVHTDQGALPEVLRQLPSDIPLVVDHMAKPIAARAMDASIAAVVRRAQHTATYVKLSGAYRLGGVDAASLAHLWLHELGPAALLWGSDWPCTNHEHLATYDVLFAALSAWVGPQHLDDVLSHNPQRLYWDVPVGA</sequence>
<accession>A0A315ET45</accession>
<feature type="domain" description="Amidohydrolase-related" evidence="1">
    <location>
        <begin position="13"/>
        <end position="265"/>
    </location>
</feature>
<dbReference type="SUPFAM" id="SSF51556">
    <property type="entry name" value="Metallo-dependent hydrolases"/>
    <property type="match status" value="1"/>
</dbReference>
<dbReference type="InterPro" id="IPR032466">
    <property type="entry name" value="Metal_Hydrolase"/>
</dbReference>
<dbReference type="Proteomes" id="UP000251341">
    <property type="component" value="Unassembled WGS sequence"/>
</dbReference>
<evidence type="ECO:0000259" key="1">
    <source>
        <dbReference type="Pfam" id="PF04909"/>
    </source>
</evidence>
<protein>
    <submittedName>
        <fullName evidence="2">Amidohydrolase</fullName>
    </submittedName>
</protein>
<dbReference type="Gene3D" id="3.20.20.140">
    <property type="entry name" value="Metal-dependent hydrolases"/>
    <property type="match status" value="1"/>
</dbReference>
<reference evidence="2 3" key="1">
    <citation type="submission" date="2017-04" db="EMBL/GenBank/DDBJ databases">
        <title>Unexpected and diverse lifestyles within the genus Limnohabitans.</title>
        <authorList>
            <person name="Kasalicky V."/>
            <person name="Mehrshad M."/>
            <person name="Andrei S.-A."/>
            <person name="Salcher M."/>
            <person name="Kratochvilova H."/>
            <person name="Simek K."/>
            <person name="Ghai R."/>
        </authorList>
    </citation>
    <scope>NUCLEOTIDE SEQUENCE [LARGE SCALE GENOMIC DNA]</scope>
    <source>
        <strain evidence="2 3">MWH-C5</strain>
    </source>
</reference>
<proteinExistence type="predicted"/>
<dbReference type="PANTHER" id="PTHR35563">
    <property type="entry name" value="BARREL METAL-DEPENDENT HYDROLASE, PUTATIVE (AFU_ORTHOLOGUE AFUA_1G16240)-RELATED"/>
    <property type="match status" value="1"/>
</dbReference>
<organism evidence="2 3">
    <name type="scientific">Limnohabitans curvus</name>
    <dbReference type="NCBI Taxonomy" id="323423"/>
    <lineage>
        <taxon>Bacteria</taxon>
        <taxon>Pseudomonadati</taxon>
        <taxon>Pseudomonadota</taxon>
        <taxon>Betaproteobacteria</taxon>
        <taxon>Burkholderiales</taxon>
        <taxon>Comamonadaceae</taxon>
        <taxon>Limnohabitans</taxon>
    </lineage>
</organism>
<dbReference type="InterPro" id="IPR052358">
    <property type="entry name" value="Aro_Compnd_Degr_Hydrolases"/>
</dbReference>
<evidence type="ECO:0000313" key="3">
    <source>
        <dbReference type="Proteomes" id="UP000251341"/>
    </source>
</evidence>
<comment type="caution">
    <text evidence="2">The sequence shown here is derived from an EMBL/GenBank/DDBJ whole genome shotgun (WGS) entry which is preliminary data.</text>
</comment>
<dbReference type="AlphaFoldDB" id="A0A315ET45"/>
<evidence type="ECO:0000313" key="2">
    <source>
        <dbReference type="EMBL" id="PUE59945.1"/>
    </source>
</evidence>
<keyword evidence="2" id="KW-0378">Hydrolase</keyword>
<dbReference type="Pfam" id="PF04909">
    <property type="entry name" value="Amidohydro_2"/>
    <property type="match status" value="1"/>
</dbReference>
<gene>
    <name evidence="2" type="ORF">B9Z44_10370</name>
</gene>